<dbReference type="Pfam" id="PF12352">
    <property type="entry name" value="V-SNARE_C"/>
    <property type="match status" value="1"/>
</dbReference>
<dbReference type="AlphaFoldDB" id="A0A1I8I3C7"/>
<feature type="compositionally biased region" description="Polar residues" evidence="2">
    <location>
        <begin position="736"/>
        <end position="754"/>
    </location>
</feature>
<dbReference type="PANTHER" id="PTHR12860">
    <property type="entry name" value="SIGNAL RECOGNITION PARTICLE 68 KDA PROTEIN"/>
    <property type="match status" value="1"/>
</dbReference>
<keyword evidence="3" id="KW-1185">Reference proteome</keyword>
<protein>
    <submittedName>
        <fullName evidence="4">Golgi SNAP receptor complex member 2</fullName>
    </submittedName>
</protein>
<evidence type="ECO:0000256" key="2">
    <source>
        <dbReference type="SAM" id="MobiDB-lite"/>
    </source>
</evidence>
<dbReference type="PANTHER" id="PTHR12860:SF0">
    <property type="entry name" value="SIGNAL RECOGNITION PARTICLE SUBUNIT SRP68"/>
    <property type="match status" value="1"/>
</dbReference>
<dbReference type="GO" id="GO:0008312">
    <property type="term" value="F:7S RNA binding"/>
    <property type="evidence" value="ECO:0007669"/>
    <property type="project" value="InterPro"/>
</dbReference>
<dbReference type="Pfam" id="PF16969">
    <property type="entry name" value="SRP68"/>
    <property type="match status" value="1"/>
</dbReference>
<sequence>GETVLVRPPKLRALVAALEELRLEADKAETDEAQISIQESLIKRAGEGVREAQSEPRLQAWVAHTKLRATIRRNLLLAAGSGRKPTELARLYEAVTQTLADLQQLCQAGDTATQAELAAQLALYRAHKCHQLSRAHFAAKRLPECLALLQRCLRYCKQARDARGALTAEEQEAAEELARKAEGDQYSCRAAALLSTEDANVGETDGQFDFAELQAGASSKSTSSSSKRQTAVPQLITLPPEFVPTPAKPIFFDLALNHVQCPDLTDKLPREAKGGKAAAASTAAATATPAAQSGGGGISGFVKGWLSWGGKKEAHQMSIDQQFQQTSRLIREIEAALQRVEQSPQDAAPAAEREAQCLIDRFCSECDRLDILVGKQPAVRRQQAKLRADQFRYDCQHLQASLRQLQHRRVARENEEREREALLRTSFTPNDSTSVLIDRSLAHNDSLNTANKRVDDMLAQGRSVLDNLGDQRAMLKRAHRGMLGVLNTLGLSGTLMRLIERRGSQDKALFFVGCFVTLLIMFLVAAVVHGQAAGTFEAADSAGDSAARIEDLLRIRLGFKQPLPINCMNSPVFKLSSCTLQLFLSQTATRSFDTKLACTGQRNSSGPSPPRPTRHSSLQNCLGNRCHSNCEQIVGNEAEAKRLLNAAWRPLDDGQVDRLGRRKSTIDVEPANRSLLPRSNFRFPFRFQRRPLKLGLEFLGADCATPDADWTAPGRPTGDGPAVWLRAQVSHMQCPQSSTLAQSISSRQTGQVRSSAAAEATR</sequence>
<evidence type="ECO:0000313" key="4">
    <source>
        <dbReference type="WBParaSite" id="maker-uti_cns_0009724-snap-gene-0.2-mRNA-1"/>
    </source>
</evidence>
<name>A0A1I8I3C7_9PLAT</name>
<dbReference type="Proteomes" id="UP000095280">
    <property type="component" value="Unplaced"/>
</dbReference>
<dbReference type="GO" id="GO:0006614">
    <property type="term" value="P:SRP-dependent cotranslational protein targeting to membrane"/>
    <property type="evidence" value="ECO:0007669"/>
    <property type="project" value="InterPro"/>
</dbReference>
<feature type="region of interest" description="Disordered" evidence="2">
    <location>
        <begin position="598"/>
        <end position="617"/>
    </location>
</feature>
<dbReference type="WBParaSite" id="maker-uti_cns_0009724-snap-gene-0.2-mRNA-1">
    <property type="protein sequence ID" value="maker-uti_cns_0009724-snap-gene-0.2-mRNA-1"/>
    <property type="gene ID" value="maker-uti_cns_0009724-snap-gene-0.2"/>
</dbReference>
<dbReference type="InterPro" id="IPR026258">
    <property type="entry name" value="SRP68"/>
</dbReference>
<evidence type="ECO:0000256" key="1">
    <source>
        <dbReference type="SAM" id="Coils"/>
    </source>
</evidence>
<dbReference type="CDD" id="cd15863">
    <property type="entry name" value="SNARE_GS27"/>
    <property type="match status" value="1"/>
</dbReference>
<reference evidence="4" key="1">
    <citation type="submission" date="2016-11" db="UniProtKB">
        <authorList>
            <consortium name="WormBaseParasite"/>
        </authorList>
    </citation>
    <scope>IDENTIFICATION</scope>
</reference>
<keyword evidence="1" id="KW-0175">Coiled coil</keyword>
<dbReference type="GO" id="GO:0005047">
    <property type="term" value="F:signal recognition particle binding"/>
    <property type="evidence" value="ECO:0007669"/>
    <property type="project" value="InterPro"/>
</dbReference>
<accession>A0A1I8I3C7</accession>
<feature type="coiled-coil region" evidence="1">
    <location>
        <begin position="11"/>
        <end position="38"/>
    </location>
</feature>
<evidence type="ECO:0000313" key="3">
    <source>
        <dbReference type="Proteomes" id="UP000095280"/>
    </source>
</evidence>
<feature type="region of interest" description="Disordered" evidence="2">
    <location>
        <begin position="736"/>
        <end position="762"/>
    </location>
</feature>
<dbReference type="GO" id="GO:0005786">
    <property type="term" value="C:signal recognition particle, endoplasmic reticulum targeting"/>
    <property type="evidence" value="ECO:0007669"/>
    <property type="project" value="InterPro"/>
</dbReference>
<proteinExistence type="predicted"/>
<dbReference type="GO" id="GO:0030942">
    <property type="term" value="F:endoplasmic reticulum signal peptide binding"/>
    <property type="evidence" value="ECO:0007669"/>
    <property type="project" value="InterPro"/>
</dbReference>
<organism evidence="3 4">
    <name type="scientific">Macrostomum lignano</name>
    <dbReference type="NCBI Taxonomy" id="282301"/>
    <lineage>
        <taxon>Eukaryota</taxon>
        <taxon>Metazoa</taxon>
        <taxon>Spiralia</taxon>
        <taxon>Lophotrochozoa</taxon>
        <taxon>Platyhelminthes</taxon>
        <taxon>Rhabditophora</taxon>
        <taxon>Macrostomorpha</taxon>
        <taxon>Macrostomida</taxon>
        <taxon>Macrostomidae</taxon>
        <taxon>Macrostomum</taxon>
    </lineage>
</organism>